<dbReference type="Proteomes" id="UP001595897">
    <property type="component" value="Unassembled WGS sequence"/>
</dbReference>
<feature type="domain" description="BD-FAE-like" evidence="2">
    <location>
        <begin position="97"/>
        <end position="283"/>
    </location>
</feature>
<dbReference type="Pfam" id="PF20434">
    <property type="entry name" value="BD-FAE"/>
    <property type="match status" value="1"/>
</dbReference>
<dbReference type="PANTHER" id="PTHR48081">
    <property type="entry name" value="AB HYDROLASE SUPERFAMILY PROTEIN C4A8.06C"/>
    <property type="match status" value="1"/>
</dbReference>
<evidence type="ECO:0000256" key="1">
    <source>
        <dbReference type="ARBA" id="ARBA00022801"/>
    </source>
</evidence>
<dbReference type="GO" id="GO:0016787">
    <property type="term" value="F:hydrolase activity"/>
    <property type="evidence" value="ECO:0007669"/>
    <property type="project" value="UniProtKB-KW"/>
</dbReference>
<evidence type="ECO:0000259" key="2">
    <source>
        <dbReference type="Pfam" id="PF20434"/>
    </source>
</evidence>
<dbReference type="RefSeq" id="WP_382407400.1">
    <property type="nucleotide sequence ID" value="NZ_JBHSGU010000002.1"/>
</dbReference>
<dbReference type="EMBL" id="JBHSGU010000002">
    <property type="protein sequence ID" value="MFC4700193.1"/>
    <property type="molecule type" value="Genomic_DNA"/>
</dbReference>
<dbReference type="InterPro" id="IPR029058">
    <property type="entry name" value="AB_hydrolase_fold"/>
</dbReference>
<gene>
    <name evidence="3" type="ORF">ACFO4O_08505</name>
</gene>
<comment type="caution">
    <text evidence="3">The sequence shown here is derived from an EMBL/GenBank/DDBJ whole genome shotgun (WGS) entry which is preliminary data.</text>
</comment>
<proteinExistence type="predicted"/>
<dbReference type="InterPro" id="IPR050300">
    <property type="entry name" value="GDXG_lipolytic_enzyme"/>
</dbReference>
<organism evidence="3 4">
    <name type="scientific">Glaciecola siphonariae</name>
    <dbReference type="NCBI Taxonomy" id="521012"/>
    <lineage>
        <taxon>Bacteria</taxon>
        <taxon>Pseudomonadati</taxon>
        <taxon>Pseudomonadota</taxon>
        <taxon>Gammaproteobacteria</taxon>
        <taxon>Alteromonadales</taxon>
        <taxon>Alteromonadaceae</taxon>
        <taxon>Glaciecola</taxon>
    </lineage>
</organism>
<evidence type="ECO:0000313" key="3">
    <source>
        <dbReference type="EMBL" id="MFC4700193.1"/>
    </source>
</evidence>
<keyword evidence="4" id="KW-1185">Reference proteome</keyword>
<dbReference type="Gene3D" id="3.40.50.1820">
    <property type="entry name" value="alpha/beta hydrolase"/>
    <property type="match status" value="1"/>
</dbReference>
<accession>A0ABV9LWY8</accession>
<name>A0ABV9LWY8_9ALTE</name>
<protein>
    <submittedName>
        <fullName evidence="3">Alpha/beta fold hydrolase</fullName>
    </submittedName>
</protein>
<keyword evidence="1 3" id="KW-0378">Hydrolase</keyword>
<reference evidence="4" key="1">
    <citation type="journal article" date="2019" name="Int. J. Syst. Evol. Microbiol.">
        <title>The Global Catalogue of Microorganisms (GCM) 10K type strain sequencing project: providing services to taxonomists for standard genome sequencing and annotation.</title>
        <authorList>
            <consortium name="The Broad Institute Genomics Platform"/>
            <consortium name="The Broad Institute Genome Sequencing Center for Infectious Disease"/>
            <person name="Wu L."/>
            <person name="Ma J."/>
        </authorList>
    </citation>
    <scope>NUCLEOTIDE SEQUENCE [LARGE SCALE GENOMIC DNA]</scope>
    <source>
        <strain evidence="4">KACC 12507</strain>
    </source>
</reference>
<dbReference type="InterPro" id="IPR049492">
    <property type="entry name" value="BD-FAE-like_dom"/>
</dbReference>
<dbReference type="SUPFAM" id="SSF53474">
    <property type="entry name" value="alpha/beta-Hydrolases"/>
    <property type="match status" value="1"/>
</dbReference>
<evidence type="ECO:0000313" key="4">
    <source>
        <dbReference type="Proteomes" id="UP001595897"/>
    </source>
</evidence>
<sequence>MLAFAPLEPFTLLTRRIGVASICIVCITFLGACTLQPVEREQGASKQSASVDALVNVPYASVLEIAVTQPDQIIAYGTDPSQQIWYYQANPSVSFKGLVMLIHGGCWLSQFDITHTQAMSHALANKGFAVWNIEYRRAGNGGEWPVAINDIRAAIGTLYSTSAPNLNLSKVTIVGHSAGGHLAMLATKQTHRTSATKDSANTQGALNLFKDSQLRIIGLAPIVDIQAYSKGKNSCQKATPAFMGGTLEERREQYEQASVKHYAFDEEELTILIGDQDSIVAQEYAVHEDARTIVVEGAGHFDWIHPDSVAFKHLLDELNRP</sequence>